<proteinExistence type="evidence at transcript level"/>
<dbReference type="AlphaFoldDB" id="A6MAM3"/>
<reference evidence="2" key="1">
    <citation type="submission" date="2006-05" db="EMBL/GenBank/DDBJ databases">
        <title>Patterns of diversity and the occurrence of recombination in lineages of the clonal fungus Colletotrichum cereale as revealed by RIP-mutated transposable elements.</title>
        <authorList>
            <person name="Crouch J.A."/>
            <person name="Glasheen B.M."/>
            <person name="Giunta M.A."/>
            <person name="Uddin W."/>
            <person name="Clarke B.B."/>
            <person name="Hillman B.I."/>
        </authorList>
    </citation>
    <scope>NUCLEOTIDE SEQUENCE</scope>
    <source>
        <strain evidence="2">KS-20B-DGU</strain>
    </source>
</reference>
<protein>
    <submittedName>
        <fullName evidence="2">Uncharacterized protein</fullName>
    </submittedName>
</protein>
<feature type="non-terminal residue" evidence="2">
    <location>
        <position position="220"/>
    </location>
</feature>
<feature type="non-terminal residue" evidence="2">
    <location>
        <position position="1"/>
    </location>
</feature>
<name>A6MAM3_9PEZI</name>
<feature type="region of interest" description="Disordered" evidence="1">
    <location>
        <begin position="1"/>
        <end position="26"/>
    </location>
</feature>
<evidence type="ECO:0000256" key="1">
    <source>
        <dbReference type="SAM" id="MobiDB-lite"/>
    </source>
</evidence>
<evidence type="ECO:0000313" key="2">
    <source>
        <dbReference type="EMBL" id="ABR20284.1"/>
    </source>
</evidence>
<sequence length="220" mass="23314">LGRLGASVTSGRSSVDSNWSGAQNGAGAGPALETYLSNLRTGRTSRSGRARFSTSRSDEERWGEGWTGRDELYYFCVGVNTTPSRMDGSEGFSHSEAPPPSYGQMGVLCLVSCASYLHSGRYRDGVSINEKNKDEKGQYVLASSGGSTYPSLCRLDGPGLGSRQGTGVPLYLGTYCSTTHLHAPHLPGADLSLRGGDCGRVSSWGPHCPHSRSSPSCILR</sequence>
<dbReference type="EMBL" id="DQ663115">
    <property type="protein sequence ID" value="ABR20284.1"/>
    <property type="molecule type" value="mRNA"/>
</dbReference>
<feature type="compositionally biased region" description="Polar residues" evidence="1">
    <location>
        <begin position="7"/>
        <end position="23"/>
    </location>
</feature>
<organism evidence="2">
    <name type="scientific">Colletotrichum cereale</name>
    <dbReference type="NCBI Taxonomy" id="343994"/>
    <lineage>
        <taxon>Eukaryota</taxon>
        <taxon>Fungi</taxon>
        <taxon>Dikarya</taxon>
        <taxon>Ascomycota</taxon>
        <taxon>Pezizomycotina</taxon>
        <taxon>Sordariomycetes</taxon>
        <taxon>Hypocreomycetidae</taxon>
        <taxon>Glomerellales</taxon>
        <taxon>Glomerellaceae</taxon>
        <taxon>Colletotrichum</taxon>
        <taxon>Colletotrichum graminicola species complex</taxon>
    </lineage>
</organism>
<accession>A6MAM3</accession>